<dbReference type="InterPro" id="IPR002925">
    <property type="entry name" value="Dienelactn_hydro"/>
</dbReference>
<comment type="caution">
    <text evidence="2">The sequence shown here is derived from an EMBL/GenBank/DDBJ whole genome shotgun (WGS) entry which is preliminary data.</text>
</comment>
<feature type="domain" description="Dienelactone hydrolase" evidence="1">
    <location>
        <begin position="17"/>
        <end position="232"/>
    </location>
</feature>
<accession>A0A6I4IYD9</accession>
<keyword evidence="2" id="KW-0378">Hydrolase</keyword>
<dbReference type="InterPro" id="IPR029058">
    <property type="entry name" value="AB_hydrolase_fold"/>
</dbReference>
<dbReference type="EMBL" id="WQMS01000002">
    <property type="protein sequence ID" value="MVO76913.1"/>
    <property type="molecule type" value="Genomic_DNA"/>
</dbReference>
<dbReference type="InterPro" id="IPR051049">
    <property type="entry name" value="Dienelactone_hydrolase-like"/>
</dbReference>
<gene>
    <name evidence="2" type="ORF">GON01_03035</name>
</gene>
<dbReference type="AlphaFoldDB" id="A0A6I4IYD9"/>
<dbReference type="Proteomes" id="UP000441389">
    <property type="component" value="Unassembled WGS sequence"/>
</dbReference>
<dbReference type="GO" id="GO:0016787">
    <property type="term" value="F:hydrolase activity"/>
    <property type="evidence" value="ECO:0007669"/>
    <property type="project" value="UniProtKB-KW"/>
</dbReference>
<organism evidence="2 3">
    <name type="scientific">Sphingomonas horti</name>
    <dbReference type="NCBI Taxonomy" id="2682842"/>
    <lineage>
        <taxon>Bacteria</taxon>
        <taxon>Pseudomonadati</taxon>
        <taxon>Pseudomonadota</taxon>
        <taxon>Alphaproteobacteria</taxon>
        <taxon>Sphingomonadales</taxon>
        <taxon>Sphingomonadaceae</taxon>
        <taxon>Sphingomonas</taxon>
    </lineage>
</organism>
<dbReference type="PANTHER" id="PTHR46623:SF6">
    <property type="entry name" value="ALPHA_BETA-HYDROLASES SUPERFAMILY PROTEIN"/>
    <property type="match status" value="1"/>
</dbReference>
<dbReference type="PANTHER" id="PTHR46623">
    <property type="entry name" value="CARBOXYMETHYLENEBUTENOLIDASE-RELATED"/>
    <property type="match status" value="1"/>
</dbReference>
<evidence type="ECO:0000313" key="2">
    <source>
        <dbReference type="EMBL" id="MVO76913.1"/>
    </source>
</evidence>
<dbReference type="Gene3D" id="3.40.50.1820">
    <property type="entry name" value="alpha/beta hydrolase"/>
    <property type="match status" value="1"/>
</dbReference>
<sequence>MAAMMIEFETLDHDGRFQAYVAEPSGTPRAAVIVIQEIFGVNEGIRRKCDHWASLGYLALAPDLFWRIEPGVQLDPDVPAQFQLALGLMGQFDPDQGIRDIEATIRAARQRLGGAGKVGCVGYCLGGRLAFMTSARTDIDASVGYYGVGIDNLLREKHAISRPVMLHIAGADHFVLPDVQKAMHEGLDDHPKVVLHDYPGLDHGFATEMGKRRDEEGARLADGRTEAFFAEHLA</sequence>
<evidence type="ECO:0000259" key="1">
    <source>
        <dbReference type="Pfam" id="PF01738"/>
    </source>
</evidence>
<proteinExistence type="predicted"/>
<dbReference type="SUPFAM" id="SSF53474">
    <property type="entry name" value="alpha/beta-Hydrolases"/>
    <property type="match status" value="1"/>
</dbReference>
<name>A0A6I4IYD9_9SPHN</name>
<keyword evidence="3" id="KW-1185">Reference proteome</keyword>
<evidence type="ECO:0000313" key="3">
    <source>
        <dbReference type="Proteomes" id="UP000441389"/>
    </source>
</evidence>
<dbReference type="Pfam" id="PF01738">
    <property type="entry name" value="DLH"/>
    <property type="match status" value="1"/>
</dbReference>
<protein>
    <submittedName>
        <fullName evidence="2">Dienelactone hydrolase family protein</fullName>
    </submittedName>
</protein>
<reference evidence="2 3" key="1">
    <citation type="submission" date="2019-12" db="EMBL/GenBank/DDBJ databases">
        <authorList>
            <person name="Huq M.A."/>
        </authorList>
    </citation>
    <scope>NUCLEOTIDE SEQUENCE [LARGE SCALE GENOMIC DNA]</scope>
    <source>
        <strain evidence="2 3">MAH-20</strain>
    </source>
</reference>